<feature type="compositionally biased region" description="Basic and acidic residues" evidence="1">
    <location>
        <begin position="131"/>
        <end position="142"/>
    </location>
</feature>
<feature type="region of interest" description="Disordered" evidence="1">
    <location>
        <begin position="325"/>
        <end position="359"/>
    </location>
</feature>
<gene>
    <name evidence="2" type="ORF">QBC36DRAFT_428</name>
</gene>
<evidence type="ECO:0000256" key="1">
    <source>
        <dbReference type="SAM" id="MobiDB-lite"/>
    </source>
</evidence>
<feature type="region of interest" description="Disordered" evidence="1">
    <location>
        <begin position="412"/>
        <end position="500"/>
    </location>
</feature>
<comment type="caution">
    <text evidence="2">The sequence shown here is derived from an EMBL/GenBank/DDBJ whole genome shotgun (WGS) entry which is preliminary data.</text>
</comment>
<reference evidence="2" key="1">
    <citation type="journal article" date="2023" name="Mol. Phylogenet. Evol.">
        <title>Genome-scale phylogeny and comparative genomics of the fungal order Sordariales.</title>
        <authorList>
            <person name="Hensen N."/>
            <person name="Bonometti L."/>
            <person name="Westerberg I."/>
            <person name="Brannstrom I.O."/>
            <person name="Guillou S."/>
            <person name="Cros-Aarteil S."/>
            <person name="Calhoun S."/>
            <person name="Haridas S."/>
            <person name="Kuo A."/>
            <person name="Mondo S."/>
            <person name="Pangilinan J."/>
            <person name="Riley R."/>
            <person name="LaButti K."/>
            <person name="Andreopoulos B."/>
            <person name="Lipzen A."/>
            <person name="Chen C."/>
            <person name="Yan M."/>
            <person name="Daum C."/>
            <person name="Ng V."/>
            <person name="Clum A."/>
            <person name="Steindorff A."/>
            <person name="Ohm R.A."/>
            <person name="Martin F."/>
            <person name="Silar P."/>
            <person name="Natvig D.O."/>
            <person name="Lalanne C."/>
            <person name="Gautier V."/>
            <person name="Ament-Velasquez S.L."/>
            <person name="Kruys A."/>
            <person name="Hutchinson M.I."/>
            <person name="Powell A.J."/>
            <person name="Barry K."/>
            <person name="Miller A.N."/>
            <person name="Grigoriev I.V."/>
            <person name="Debuchy R."/>
            <person name="Gladieux P."/>
            <person name="Hiltunen Thoren M."/>
            <person name="Johannesson H."/>
        </authorList>
    </citation>
    <scope>NUCLEOTIDE SEQUENCE</scope>
    <source>
        <strain evidence="2">CBS 892.96</strain>
    </source>
</reference>
<feature type="compositionally biased region" description="Low complexity" evidence="1">
    <location>
        <begin position="611"/>
        <end position="641"/>
    </location>
</feature>
<feature type="region of interest" description="Disordered" evidence="1">
    <location>
        <begin position="236"/>
        <end position="256"/>
    </location>
</feature>
<feature type="compositionally biased region" description="Low complexity" evidence="1">
    <location>
        <begin position="111"/>
        <end position="129"/>
    </location>
</feature>
<proteinExistence type="predicted"/>
<feature type="region of interest" description="Disordered" evidence="1">
    <location>
        <begin position="111"/>
        <end position="203"/>
    </location>
</feature>
<feature type="region of interest" description="Disordered" evidence="1">
    <location>
        <begin position="1"/>
        <end position="94"/>
    </location>
</feature>
<organism evidence="2 3">
    <name type="scientific">Triangularia setosa</name>
    <dbReference type="NCBI Taxonomy" id="2587417"/>
    <lineage>
        <taxon>Eukaryota</taxon>
        <taxon>Fungi</taxon>
        <taxon>Dikarya</taxon>
        <taxon>Ascomycota</taxon>
        <taxon>Pezizomycotina</taxon>
        <taxon>Sordariomycetes</taxon>
        <taxon>Sordariomycetidae</taxon>
        <taxon>Sordariales</taxon>
        <taxon>Podosporaceae</taxon>
        <taxon>Triangularia</taxon>
    </lineage>
</organism>
<reference evidence="2" key="2">
    <citation type="submission" date="2023-05" db="EMBL/GenBank/DDBJ databases">
        <authorList>
            <consortium name="Lawrence Berkeley National Laboratory"/>
            <person name="Steindorff A."/>
            <person name="Hensen N."/>
            <person name="Bonometti L."/>
            <person name="Westerberg I."/>
            <person name="Brannstrom I.O."/>
            <person name="Guillou S."/>
            <person name="Cros-Aarteil S."/>
            <person name="Calhoun S."/>
            <person name="Haridas S."/>
            <person name="Kuo A."/>
            <person name="Mondo S."/>
            <person name="Pangilinan J."/>
            <person name="Riley R."/>
            <person name="Labutti K."/>
            <person name="Andreopoulos B."/>
            <person name="Lipzen A."/>
            <person name="Chen C."/>
            <person name="Yanf M."/>
            <person name="Daum C."/>
            <person name="Ng V."/>
            <person name="Clum A."/>
            <person name="Ohm R."/>
            <person name="Martin F."/>
            <person name="Silar P."/>
            <person name="Natvig D."/>
            <person name="Lalanne C."/>
            <person name="Gautier V."/>
            <person name="Ament-Velasquez S.L."/>
            <person name="Kruys A."/>
            <person name="Hutchinson M.I."/>
            <person name="Powell A.J."/>
            <person name="Barry K."/>
            <person name="Miller A.N."/>
            <person name="Grigoriev I.V."/>
            <person name="Debuchy R."/>
            <person name="Gladieux P."/>
            <person name="Thoren M.H."/>
            <person name="Johannesson H."/>
        </authorList>
    </citation>
    <scope>NUCLEOTIDE SEQUENCE</scope>
    <source>
        <strain evidence="2">CBS 892.96</strain>
    </source>
</reference>
<evidence type="ECO:0000313" key="2">
    <source>
        <dbReference type="EMBL" id="KAK4181837.1"/>
    </source>
</evidence>
<feature type="compositionally biased region" description="Low complexity" evidence="1">
    <location>
        <begin position="520"/>
        <end position="548"/>
    </location>
</feature>
<protein>
    <submittedName>
        <fullName evidence="2">Uncharacterized protein</fullName>
    </submittedName>
</protein>
<dbReference type="AlphaFoldDB" id="A0AAN7ADI2"/>
<dbReference type="Proteomes" id="UP001302321">
    <property type="component" value="Unassembled WGS sequence"/>
</dbReference>
<sequence length="761" mass="81871">MLKAVRRRVTPAVQDAGVEVDGRETHGPTAPSADQGPGSVSDPRDTTSTSSRQPRLPVVQNVDIPPIAFPGGRNPYLDRPLPLPPRPKHASNSASTAVTVAVAVTIVPPVMPARPSTSSGPSSKSAAGTRPHFDKRQSKDDMALNMAPKGKGLQPYIIGIKGPGPLTPESSPGKMRAPSPAPNFSAPSRVMTPESFHSGEIPIGMALGSPSQVVSPYARSWNGSSQNVGYQAQVEANVRRSPSPPPVQKPSEPTVQRIKTQKRRLFGSLFGRRHAEPAKTMEAVEANKSTVSITVTGPVEETVPTRSKTVNGKKAPKHKPIVIRSNTLKETSSQQDLRRTEEQLNSLQPLPGGSPSKAPMLLDLEIPDVRLERYSIMFSGVLNPNGTTSPQSKGSLLERRQATLEKLKTINDQEEEERMRPRRATSPQPMKSPGFTLFPQAMSSTNSLAPPPRRLMRSNTSPALLPSPARANFERKQEGSPEQGAKRERKTVKIVSPRAMDEINRAAQVEKLREQQQQQQQQQQAAQQAQRTQLWQQPTTTMTTTSTSNGGFYFGQNNSALILDSPASFVTTTSSLADEDYEPQSAQATTIVPLRPAVVPEPQWQMISPPSSTTSSSTSSSSASEASSSSKRSIASSSVTTRPPSLDTLRSLEQHKPKVPPVEEEDVALKAAVEISIARQISISRQQRNMLRPLGQGATMSSSAKSVAIRGRSATVGAAGAGSGSGITVEIVKRSTKLAVPMLVNNRDNNRRSELVEVVDP</sequence>
<evidence type="ECO:0000313" key="3">
    <source>
        <dbReference type="Proteomes" id="UP001302321"/>
    </source>
</evidence>
<dbReference type="EMBL" id="MU866083">
    <property type="protein sequence ID" value="KAK4181837.1"/>
    <property type="molecule type" value="Genomic_DNA"/>
</dbReference>
<feature type="region of interest" description="Disordered" evidence="1">
    <location>
        <begin position="603"/>
        <end position="664"/>
    </location>
</feature>
<accession>A0AAN7ADI2</accession>
<feature type="compositionally biased region" description="Polar residues" evidence="1">
    <location>
        <begin position="325"/>
        <end position="335"/>
    </location>
</feature>
<name>A0AAN7ADI2_9PEZI</name>
<feature type="region of interest" description="Disordered" evidence="1">
    <location>
        <begin position="520"/>
        <end position="550"/>
    </location>
</feature>
<keyword evidence="3" id="KW-1185">Reference proteome</keyword>